<protein>
    <submittedName>
        <fullName evidence="2">Uncharacterized protein</fullName>
    </submittedName>
</protein>
<keyword evidence="1" id="KW-0812">Transmembrane</keyword>
<feature type="transmembrane region" description="Helical" evidence="1">
    <location>
        <begin position="115"/>
        <end position="135"/>
    </location>
</feature>
<dbReference type="AlphaFoldDB" id="A0AAN6F2K8"/>
<keyword evidence="1" id="KW-0472">Membrane</keyword>
<feature type="transmembrane region" description="Helical" evidence="1">
    <location>
        <begin position="67"/>
        <end position="88"/>
    </location>
</feature>
<feature type="transmembrane region" description="Helical" evidence="1">
    <location>
        <begin position="12"/>
        <end position="32"/>
    </location>
</feature>
<gene>
    <name evidence="2" type="ORF">HRR80_001039</name>
</gene>
<accession>A0AAN6F2K8</accession>
<reference evidence="2" key="1">
    <citation type="submission" date="2023-01" db="EMBL/GenBank/DDBJ databases">
        <title>Exophiala dermititidis isolated from Cystic Fibrosis Patient.</title>
        <authorList>
            <person name="Kurbessoian T."/>
            <person name="Crocker A."/>
            <person name="Murante D."/>
            <person name="Hogan D.A."/>
            <person name="Stajich J.E."/>
        </authorList>
    </citation>
    <scope>NUCLEOTIDE SEQUENCE</scope>
    <source>
        <strain evidence="2">Ex8</strain>
    </source>
</reference>
<organism evidence="2 3">
    <name type="scientific">Exophiala dermatitidis</name>
    <name type="common">Black yeast-like fungus</name>
    <name type="synonym">Wangiella dermatitidis</name>
    <dbReference type="NCBI Taxonomy" id="5970"/>
    <lineage>
        <taxon>Eukaryota</taxon>
        <taxon>Fungi</taxon>
        <taxon>Dikarya</taxon>
        <taxon>Ascomycota</taxon>
        <taxon>Pezizomycotina</taxon>
        <taxon>Eurotiomycetes</taxon>
        <taxon>Chaetothyriomycetidae</taxon>
        <taxon>Chaetothyriales</taxon>
        <taxon>Herpotrichiellaceae</taxon>
        <taxon>Exophiala</taxon>
    </lineage>
</organism>
<sequence length="165" mass="18629">MTVLREALSLSILYFLLVFMTGFLFGSIRVPFLEPAMGARLVEILEAPIMLLVIWQAAQLTVWQLEVAASTFFTPLLIGAFSLLWLGAVESSDWAIFESGWWNGFRVHIVHKDPLLGLMYVAVALTYLAMPWYVWARQKSEIDEALLEISAESKGYGDGDEYCSR</sequence>
<name>A0AAN6F2K8_EXODE</name>
<dbReference type="Proteomes" id="UP001161757">
    <property type="component" value="Unassembled WGS sequence"/>
</dbReference>
<proteinExistence type="predicted"/>
<evidence type="ECO:0000256" key="1">
    <source>
        <dbReference type="SAM" id="Phobius"/>
    </source>
</evidence>
<feature type="transmembrane region" description="Helical" evidence="1">
    <location>
        <begin position="38"/>
        <end position="55"/>
    </location>
</feature>
<dbReference type="EMBL" id="JAJGCB010000002">
    <property type="protein sequence ID" value="KAJ8994317.1"/>
    <property type="molecule type" value="Genomic_DNA"/>
</dbReference>
<evidence type="ECO:0000313" key="2">
    <source>
        <dbReference type="EMBL" id="KAJ8994317.1"/>
    </source>
</evidence>
<evidence type="ECO:0000313" key="3">
    <source>
        <dbReference type="Proteomes" id="UP001161757"/>
    </source>
</evidence>
<keyword evidence="1" id="KW-1133">Transmembrane helix</keyword>
<comment type="caution">
    <text evidence="2">The sequence shown here is derived from an EMBL/GenBank/DDBJ whole genome shotgun (WGS) entry which is preliminary data.</text>
</comment>